<reference evidence="1" key="2">
    <citation type="journal article" date="2022" name="New Phytol.">
        <title>Evolutionary transition to the ectomycorrhizal habit in the genomes of a hyperdiverse lineage of mushroom-forming fungi.</title>
        <authorList>
            <person name="Looney B."/>
            <person name="Miyauchi S."/>
            <person name="Morin E."/>
            <person name="Drula E."/>
            <person name="Courty P.E."/>
            <person name="Kohler A."/>
            <person name="Kuo A."/>
            <person name="LaButti K."/>
            <person name="Pangilinan J."/>
            <person name="Lipzen A."/>
            <person name="Riley R."/>
            <person name="Andreopoulos W."/>
            <person name="He G."/>
            <person name="Johnson J."/>
            <person name="Nolan M."/>
            <person name="Tritt A."/>
            <person name="Barry K.W."/>
            <person name="Grigoriev I.V."/>
            <person name="Nagy L.G."/>
            <person name="Hibbett D."/>
            <person name="Henrissat B."/>
            <person name="Matheny P.B."/>
            <person name="Labbe J."/>
            <person name="Martin F.M."/>
        </authorList>
    </citation>
    <scope>NUCLEOTIDE SEQUENCE</scope>
    <source>
        <strain evidence="1">EC-137</strain>
    </source>
</reference>
<sequence length="304" mass="33073">MPKQSEFLGITDIIGLDEDLPVHRHHDVYPTIDPSAAFAQKTFAGQVVLVSGASRGIGREAARFYARAGAATALVARTESALQETRALILDEMPDAQVLVLTADVKDHVAVAKAVEATVARFGRLDILIANAGTTSAFNPLITEKDPDEWWDTVEVNVRGVFNLVRAGLPHLKGGHGRVVITTSSGAQIRLPGSSDYNLSKHTLLRLTELIALEFPDVRVFAMHPGAVKTEIVKKAAFGPEVYEAIFQDSVQLGPATMLYLTAGKADYLSGRYMSANWDLAEVERDWKDKIVSEHGLVSKLYIP</sequence>
<comment type="caution">
    <text evidence="1">The sequence shown here is derived from an EMBL/GenBank/DDBJ whole genome shotgun (WGS) entry which is preliminary data.</text>
</comment>
<organism evidence="1 2">
    <name type="scientific">Vararia minispora EC-137</name>
    <dbReference type="NCBI Taxonomy" id="1314806"/>
    <lineage>
        <taxon>Eukaryota</taxon>
        <taxon>Fungi</taxon>
        <taxon>Dikarya</taxon>
        <taxon>Basidiomycota</taxon>
        <taxon>Agaricomycotina</taxon>
        <taxon>Agaricomycetes</taxon>
        <taxon>Russulales</taxon>
        <taxon>Lachnocladiaceae</taxon>
        <taxon>Vararia</taxon>
    </lineage>
</organism>
<name>A0ACB8QSR6_9AGAM</name>
<protein>
    <submittedName>
        <fullName evidence="1">NAD-P-binding protein</fullName>
    </submittedName>
</protein>
<gene>
    <name evidence="1" type="ORF">K488DRAFT_83694</name>
</gene>
<accession>A0ACB8QSR6</accession>
<evidence type="ECO:0000313" key="1">
    <source>
        <dbReference type="EMBL" id="KAI0034742.1"/>
    </source>
</evidence>
<dbReference type="Proteomes" id="UP000814128">
    <property type="component" value="Unassembled WGS sequence"/>
</dbReference>
<keyword evidence="2" id="KW-1185">Reference proteome</keyword>
<proteinExistence type="predicted"/>
<evidence type="ECO:0000313" key="2">
    <source>
        <dbReference type="Proteomes" id="UP000814128"/>
    </source>
</evidence>
<dbReference type="EMBL" id="MU273495">
    <property type="protein sequence ID" value="KAI0034742.1"/>
    <property type="molecule type" value="Genomic_DNA"/>
</dbReference>
<reference evidence="1" key="1">
    <citation type="submission" date="2021-02" db="EMBL/GenBank/DDBJ databases">
        <authorList>
            <consortium name="DOE Joint Genome Institute"/>
            <person name="Ahrendt S."/>
            <person name="Looney B.P."/>
            <person name="Miyauchi S."/>
            <person name="Morin E."/>
            <person name="Drula E."/>
            <person name="Courty P.E."/>
            <person name="Chicoki N."/>
            <person name="Fauchery L."/>
            <person name="Kohler A."/>
            <person name="Kuo A."/>
            <person name="Labutti K."/>
            <person name="Pangilinan J."/>
            <person name="Lipzen A."/>
            <person name="Riley R."/>
            <person name="Andreopoulos W."/>
            <person name="He G."/>
            <person name="Johnson J."/>
            <person name="Barry K.W."/>
            <person name="Grigoriev I.V."/>
            <person name="Nagy L."/>
            <person name="Hibbett D."/>
            <person name="Henrissat B."/>
            <person name="Matheny P.B."/>
            <person name="Labbe J."/>
            <person name="Martin F."/>
        </authorList>
    </citation>
    <scope>NUCLEOTIDE SEQUENCE</scope>
    <source>
        <strain evidence="1">EC-137</strain>
    </source>
</reference>